<evidence type="ECO:0000256" key="1">
    <source>
        <dbReference type="ARBA" id="ARBA00007274"/>
    </source>
</evidence>
<reference evidence="9 10" key="1">
    <citation type="submission" date="2021-01" db="EMBL/GenBank/DDBJ databases">
        <title>Complete genome sequence of Erwinia rhapontici MAFF 311153.</title>
        <authorList>
            <person name="Morohoshi T."/>
            <person name="Someya N."/>
        </authorList>
    </citation>
    <scope>NUCLEOTIDE SEQUENCE [LARGE SCALE GENOMIC DNA]</scope>
    <source>
        <strain evidence="9 10">MAFF 311153</strain>
    </source>
</reference>
<evidence type="ECO:0000256" key="8">
    <source>
        <dbReference type="ARBA" id="ARBA00047633"/>
    </source>
</evidence>
<dbReference type="Pfam" id="PF00132">
    <property type="entry name" value="Hexapep"/>
    <property type="match status" value="1"/>
</dbReference>
<dbReference type="SUPFAM" id="SSF51161">
    <property type="entry name" value="Trimeric LpxA-like enzymes"/>
    <property type="match status" value="1"/>
</dbReference>
<evidence type="ECO:0000256" key="4">
    <source>
        <dbReference type="ARBA" id="ARBA00022679"/>
    </source>
</evidence>
<proteinExistence type="inferred from homology"/>
<keyword evidence="4" id="KW-0808">Transferase</keyword>
<dbReference type="PANTHER" id="PTHR43300:SF12">
    <property type="entry name" value="CHLORAMPHENICOL ACETYLTRANSFERASE"/>
    <property type="match status" value="1"/>
</dbReference>
<accession>A0ABM7N2D7</accession>
<comment type="similarity">
    <text evidence="1">Belongs to the transferase hexapeptide repeat family.</text>
</comment>
<evidence type="ECO:0000313" key="9">
    <source>
        <dbReference type="EMBL" id="BCQ35480.1"/>
    </source>
</evidence>
<evidence type="ECO:0000256" key="7">
    <source>
        <dbReference type="ARBA" id="ARBA00023315"/>
    </source>
</evidence>
<dbReference type="InterPro" id="IPR011004">
    <property type="entry name" value="Trimer_LpxA-like_sf"/>
</dbReference>
<dbReference type="PANTHER" id="PTHR43300">
    <property type="entry name" value="ACETYLTRANSFERASE"/>
    <property type="match status" value="1"/>
</dbReference>
<dbReference type="EMBL" id="AP024329">
    <property type="protein sequence ID" value="BCQ35480.1"/>
    <property type="molecule type" value="Genomic_DNA"/>
</dbReference>
<dbReference type="InterPro" id="IPR050179">
    <property type="entry name" value="Trans_hexapeptide_repeat"/>
</dbReference>
<organism evidence="9 10">
    <name type="scientific">Erwinia rhapontici</name>
    <name type="common">Pectobacterium rhapontici</name>
    <dbReference type="NCBI Taxonomy" id="55212"/>
    <lineage>
        <taxon>Bacteria</taxon>
        <taxon>Pseudomonadati</taxon>
        <taxon>Pseudomonadota</taxon>
        <taxon>Gammaproteobacteria</taxon>
        <taxon>Enterobacterales</taxon>
        <taxon>Erwiniaceae</taxon>
        <taxon>Erwinia</taxon>
    </lineage>
</organism>
<dbReference type="EC" id="2.3.1.28" evidence="2"/>
<gene>
    <name evidence="9" type="ORF">ERHA53_28230</name>
</gene>
<dbReference type="PROSITE" id="PS00101">
    <property type="entry name" value="HEXAPEP_TRANSFERASES"/>
    <property type="match status" value="1"/>
</dbReference>
<keyword evidence="5" id="KW-0677">Repeat</keyword>
<keyword evidence="10" id="KW-1185">Reference proteome</keyword>
<evidence type="ECO:0000313" key="10">
    <source>
        <dbReference type="Proteomes" id="UP000677515"/>
    </source>
</evidence>
<protein>
    <recommendedName>
        <fullName evidence="3">Chloramphenicol acetyltransferase</fullName>
        <ecNumber evidence="2">2.3.1.28</ecNumber>
    </recommendedName>
</protein>
<keyword evidence="6" id="KW-0046">Antibiotic resistance</keyword>
<dbReference type="Gene3D" id="2.160.10.10">
    <property type="entry name" value="Hexapeptide repeat proteins"/>
    <property type="match status" value="1"/>
</dbReference>
<evidence type="ECO:0000256" key="2">
    <source>
        <dbReference type="ARBA" id="ARBA00013235"/>
    </source>
</evidence>
<dbReference type="InterPro" id="IPR001451">
    <property type="entry name" value="Hexapep"/>
</dbReference>
<name>A0ABM7N2D7_ERWRD</name>
<dbReference type="Proteomes" id="UP000677515">
    <property type="component" value="Chromosome"/>
</dbReference>
<dbReference type="CDD" id="cd04647">
    <property type="entry name" value="LbH_MAT_like"/>
    <property type="match status" value="1"/>
</dbReference>
<evidence type="ECO:0000256" key="6">
    <source>
        <dbReference type="ARBA" id="ARBA00023251"/>
    </source>
</evidence>
<comment type="catalytic activity">
    <reaction evidence="8">
        <text>chloramphenicol + acetyl-CoA = chloramphenicol 3-acetate + CoA</text>
        <dbReference type="Rhea" id="RHEA:18421"/>
        <dbReference type="ChEBI" id="CHEBI:16730"/>
        <dbReference type="ChEBI" id="CHEBI:17698"/>
        <dbReference type="ChEBI" id="CHEBI:57287"/>
        <dbReference type="ChEBI" id="CHEBI:57288"/>
        <dbReference type="EC" id="2.3.1.28"/>
    </reaction>
</comment>
<sequence>MNPFDVGYYTEDELAHFGFKRLGKNISIAKSCNIIGLENISLGDNVRIDGYTTIVASGKGFLNLGSFIHIGGYAFLSAGAGITMNDFSGISQGVKIYSKTDDYSGNFLTNPTVDPDFTQVTSGEVVLGRHAIIGSGTVILPRVTVGEGASVGALSLVTKSLPDWGVYFGAPAKKIKDRKKKLLELEREFLEQFSKG</sequence>
<dbReference type="RefSeq" id="WP_212812911.1">
    <property type="nucleotide sequence ID" value="NZ_AP024329.1"/>
</dbReference>
<evidence type="ECO:0000256" key="5">
    <source>
        <dbReference type="ARBA" id="ARBA00022737"/>
    </source>
</evidence>
<evidence type="ECO:0000256" key="3">
    <source>
        <dbReference type="ARBA" id="ARBA00020291"/>
    </source>
</evidence>
<keyword evidence="7" id="KW-0012">Acyltransferase</keyword>
<dbReference type="InterPro" id="IPR018357">
    <property type="entry name" value="Hexapep_transf_CS"/>
</dbReference>